<reference evidence="2" key="1">
    <citation type="submission" date="2022-04" db="EMBL/GenBank/DDBJ databases">
        <title>A functionally conserved STORR gene fusion in Papaver species that diverged 16.8 million years ago.</title>
        <authorList>
            <person name="Catania T."/>
        </authorList>
    </citation>
    <scope>NUCLEOTIDE SEQUENCE</scope>
    <source>
        <strain evidence="2">S-188037</strain>
    </source>
</reference>
<dbReference type="Proteomes" id="UP001202328">
    <property type="component" value="Unassembled WGS sequence"/>
</dbReference>
<comment type="caution">
    <text evidence="2">The sequence shown here is derived from an EMBL/GenBank/DDBJ whole genome shotgun (WGS) entry which is preliminary data.</text>
</comment>
<feature type="transmembrane region" description="Helical" evidence="1">
    <location>
        <begin position="79"/>
        <end position="110"/>
    </location>
</feature>
<name>A0AAD4SBR5_9MAGN</name>
<feature type="transmembrane region" description="Helical" evidence="1">
    <location>
        <begin position="9"/>
        <end position="30"/>
    </location>
</feature>
<keyword evidence="1" id="KW-0472">Membrane</keyword>
<dbReference type="EMBL" id="JAJJMB010011896">
    <property type="protein sequence ID" value="KAI3895752.1"/>
    <property type="molecule type" value="Genomic_DNA"/>
</dbReference>
<organism evidence="2 3">
    <name type="scientific">Papaver atlanticum</name>
    <dbReference type="NCBI Taxonomy" id="357466"/>
    <lineage>
        <taxon>Eukaryota</taxon>
        <taxon>Viridiplantae</taxon>
        <taxon>Streptophyta</taxon>
        <taxon>Embryophyta</taxon>
        <taxon>Tracheophyta</taxon>
        <taxon>Spermatophyta</taxon>
        <taxon>Magnoliopsida</taxon>
        <taxon>Ranunculales</taxon>
        <taxon>Papaveraceae</taxon>
        <taxon>Papaveroideae</taxon>
        <taxon>Papaver</taxon>
    </lineage>
</organism>
<evidence type="ECO:0000313" key="3">
    <source>
        <dbReference type="Proteomes" id="UP001202328"/>
    </source>
</evidence>
<sequence length="477" mass="53192">MDDVLHQILLYSGYTILFIPLFVILFLLGWIKAAIFSPFVFLVIKIGDAGVIIGLWPLHLCWSAYCISKSKKFGPYMKCLMIISLPIPIALWTIIGVVGSVSMGIGYAFVWPMMETFKATNKPGFCNKLTGCLVDGTWTCVLGACTIVRDFGDFSFHSCFSVMDELPEAEDDENPIELKVTQVPGLILAILAGFLSSIGFGCYAAVVAYEENSTKKGLLYIVASVALFDEWTNDLLYLREGSCFPRPKYREGAEGNSSLHPLNGLDGQIEVVHADNSLTRTASQRIKALKAVVVWDNFFEACEGSGKELLRDGAIDKLDIEEWQSSKSKIINIGIPAYAFLGCFLQSIHSGSAGFVMRENIEVTNLNRPEGRVFDWLFEPMCVMKEQIRNLNLAESEELFLCKLALYCGDAQRIEAWQNGGIPPYDEIRRAQLEGISRRLQGFCLTLSRFPTFRRRFCAVVNTLLDAANNQSSGQRF</sequence>
<protein>
    <recommendedName>
        <fullName evidence="4">Steroid nuclear receptor ligand-binding</fullName>
    </recommendedName>
</protein>
<dbReference type="InterPro" id="IPR040229">
    <property type="entry name" value="At3g27390-like"/>
</dbReference>
<dbReference type="AlphaFoldDB" id="A0AAD4SBR5"/>
<feature type="transmembrane region" description="Helical" evidence="1">
    <location>
        <begin position="186"/>
        <end position="209"/>
    </location>
</feature>
<keyword evidence="1" id="KW-1133">Transmembrane helix</keyword>
<evidence type="ECO:0000313" key="2">
    <source>
        <dbReference type="EMBL" id="KAI3895752.1"/>
    </source>
</evidence>
<gene>
    <name evidence="2" type="ORF">MKW98_025543</name>
</gene>
<evidence type="ECO:0008006" key="4">
    <source>
        <dbReference type="Google" id="ProtNLM"/>
    </source>
</evidence>
<dbReference type="PANTHER" id="PTHR31133">
    <property type="entry name" value="MEMBRANE PROTEIN"/>
    <property type="match status" value="1"/>
</dbReference>
<keyword evidence="1" id="KW-0812">Transmembrane</keyword>
<accession>A0AAD4SBR5</accession>
<keyword evidence="3" id="KW-1185">Reference proteome</keyword>
<evidence type="ECO:0000256" key="1">
    <source>
        <dbReference type="SAM" id="Phobius"/>
    </source>
</evidence>
<dbReference type="PANTHER" id="PTHR31133:SF9">
    <property type="entry name" value="TRANSMEMBRANE PROTEIN"/>
    <property type="match status" value="1"/>
</dbReference>
<proteinExistence type="predicted"/>
<feature type="transmembrane region" description="Helical" evidence="1">
    <location>
        <begin position="36"/>
        <end position="58"/>
    </location>
</feature>